<gene>
    <name evidence="3" type="ORF">MKW94_007826</name>
</gene>
<evidence type="ECO:0000313" key="4">
    <source>
        <dbReference type="Proteomes" id="UP001177140"/>
    </source>
</evidence>
<evidence type="ECO:0000256" key="1">
    <source>
        <dbReference type="ARBA" id="ARBA00023002"/>
    </source>
</evidence>
<dbReference type="AlphaFoldDB" id="A0AA41S7H0"/>
<dbReference type="EMBL" id="JAJJMA010145304">
    <property type="protein sequence ID" value="MCL7034419.1"/>
    <property type="molecule type" value="Genomic_DNA"/>
</dbReference>
<dbReference type="Gene3D" id="3.30.9.30">
    <property type="match status" value="1"/>
</dbReference>
<keyword evidence="1" id="KW-0560">Oxidoreductase</keyword>
<reference evidence="3" key="1">
    <citation type="submission" date="2022-03" db="EMBL/GenBank/DDBJ databases">
        <title>A functionally conserved STORR gene fusion in Papaver species that diverged 16.8 million years ago.</title>
        <authorList>
            <person name="Catania T."/>
        </authorList>
    </citation>
    <scope>NUCLEOTIDE SEQUENCE</scope>
    <source>
        <strain evidence="3">S-191538</strain>
    </source>
</reference>
<accession>A0AA41S7H0</accession>
<name>A0AA41S7H0_PAPNU</name>
<feature type="non-terminal residue" evidence="3">
    <location>
        <position position="77"/>
    </location>
</feature>
<comment type="caution">
    <text evidence="3">The sequence shown here is derived from an EMBL/GenBank/DDBJ whole genome shotgun (WGS) entry which is preliminary data.</text>
</comment>
<proteinExistence type="predicted"/>
<protein>
    <recommendedName>
        <fullName evidence="5">FAD-binding domain-containing protein</fullName>
    </recommendedName>
</protein>
<keyword evidence="4" id="KW-1185">Reference proteome</keyword>
<dbReference type="Proteomes" id="UP001177140">
    <property type="component" value="Unassembled WGS sequence"/>
</dbReference>
<evidence type="ECO:0000313" key="3">
    <source>
        <dbReference type="EMBL" id="MCL7034419.1"/>
    </source>
</evidence>
<dbReference type="InterPro" id="IPR044560">
    <property type="entry name" value="MOase"/>
</dbReference>
<keyword evidence="2" id="KW-0503">Monooxygenase</keyword>
<feature type="non-terminal residue" evidence="3">
    <location>
        <position position="1"/>
    </location>
</feature>
<organism evidence="3 4">
    <name type="scientific">Papaver nudicaule</name>
    <name type="common">Iceland poppy</name>
    <dbReference type="NCBI Taxonomy" id="74823"/>
    <lineage>
        <taxon>Eukaryota</taxon>
        <taxon>Viridiplantae</taxon>
        <taxon>Streptophyta</taxon>
        <taxon>Embryophyta</taxon>
        <taxon>Tracheophyta</taxon>
        <taxon>Spermatophyta</taxon>
        <taxon>Magnoliopsida</taxon>
        <taxon>Ranunculales</taxon>
        <taxon>Papaveraceae</taxon>
        <taxon>Papaveroideae</taxon>
        <taxon>Papaver</taxon>
    </lineage>
</organism>
<dbReference type="PANTHER" id="PTHR45934:SF1">
    <property type="entry name" value="OS04G0423100 PROTEIN"/>
    <property type="match status" value="1"/>
</dbReference>
<evidence type="ECO:0000256" key="2">
    <source>
        <dbReference type="ARBA" id="ARBA00023033"/>
    </source>
</evidence>
<evidence type="ECO:0008006" key="5">
    <source>
        <dbReference type="Google" id="ProtNLM"/>
    </source>
</evidence>
<dbReference type="GO" id="GO:0004497">
    <property type="term" value="F:monooxygenase activity"/>
    <property type="evidence" value="ECO:0007669"/>
    <property type="project" value="UniProtKB-KW"/>
</dbReference>
<dbReference type="PANTHER" id="PTHR45934">
    <property type="entry name" value="FAD/NAD(P)-BINDING OXIDOREDUCTASE FAMILY PROTEIN"/>
    <property type="match status" value="1"/>
</dbReference>
<sequence length="77" mass="8564">VLIGCDGVHSVVSKWLGLKDAVHSGRCAVRGLGVFPEGHGLNQEFQQFVDRGYRFGIAPVSKEEVYWFVAYQSIHSK</sequence>